<protein>
    <submittedName>
        <fullName evidence="2">PRTRC system protein E</fullName>
    </submittedName>
</protein>
<evidence type="ECO:0000256" key="1">
    <source>
        <dbReference type="SAM" id="Phobius"/>
    </source>
</evidence>
<name>A0A261EXZ2_9BIFI</name>
<sequence length="147" mass="16181">MMTHIPPFWESMDFWVAFLVAAVGGGGLGGLITAVIGRRRTMAERDSLAADAARKAVDILTVDVIQPLRDEAGDQRKRADRLAARVDQLEAEEAAYVSAVRYIRALCHWLDPAVTAIDPGYMSLHPKPRLPDDLRPYIAHNSEEGTS</sequence>
<dbReference type="AlphaFoldDB" id="A0A261EXZ2"/>
<reference evidence="2 3" key="1">
    <citation type="journal article" date="2017" name="BMC Genomics">
        <title>Comparative genomic and phylogenomic analyses of the Bifidobacteriaceae family.</title>
        <authorList>
            <person name="Lugli G.A."/>
            <person name="Milani C."/>
            <person name="Turroni F."/>
            <person name="Duranti S."/>
            <person name="Mancabelli L."/>
            <person name="Mangifesta M."/>
            <person name="Ferrario C."/>
            <person name="Modesto M."/>
            <person name="Mattarelli P."/>
            <person name="Jiri K."/>
            <person name="van Sinderen D."/>
            <person name="Ventura M."/>
        </authorList>
    </citation>
    <scope>NUCLEOTIDE SEQUENCE [LARGE SCALE GENOMIC DNA]</scope>
    <source>
        <strain evidence="2 3">DSM 24742</strain>
    </source>
</reference>
<keyword evidence="1" id="KW-0472">Membrane</keyword>
<dbReference type="EMBL" id="MWWR01000006">
    <property type="protein sequence ID" value="OZG51715.1"/>
    <property type="molecule type" value="Genomic_DNA"/>
</dbReference>
<keyword evidence="3" id="KW-1185">Reference proteome</keyword>
<comment type="caution">
    <text evidence="2">The sequence shown here is derived from an EMBL/GenBank/DDBJ whole genome shotgun (WGS) entry which is preliminary data.</text>
</comment>
<keyword evidence="1" id="KW-0812">Transmembrane</keyword>
<dbReference type="Proteomes" id="UP000216725">
    <property type="component" value="Unassembled WGS sequence"/>
</dbReference>
<organism evidence="2 3">
    <name type="scientific">Pseudoscardovia radai</name>
    <dbReference type="NCBI Taxonomy" id="987066"/>
    <lineage>
        <taxon>Bacteria</taxon>
        <taxon>Bacillati</taxon>
        <taxon>Actinomycetota</taxon>
        <taxon>Actinomycetes</taxon>
        <taxon>Bifidobacteriales</taxon>
        <taxon>Bifidobacteriaceae</taxon>
        <taxon>Pseudoscardovia</taxon>
    </lineage>
</organism>
<accession>A0A261EXZ2</accession>
<proteinExistence type="predicted"/>
<keyword evidence="1" id="KW-1133">Transmembrane helix</keyword>
<evidence type="ECO:0000313" key="3">
    <source>
        <dbReference type="Proteomes" id="UP000216725"/>
    </source>
</evidence>
<gene>
    <name evidence="2" type="ORF">PSRA_0795</name>
</gene>
<evidence type="ECO:0000313" key="2">
    <source>
        <dbReference type="EMBL" id="OZG51715.1"/>
    </source>
</evidence>
<feature type="transmembrane region" description="Helical" evidence="1">
    <location>
        <begin position="14"/>
        <end position="36"/>
    </location>
</feature>